<proteinExistence type="predicted"/>
<name>A0A085LP38_9BILA</name>
<organism evidence="1 3">
    <name type="scientific">Trichuris suis</name>
    <name type="common">pig whipworm</name>
    <dbReference type="NCBI Taxonomy" id="68888"/>
    <lineage>
        <taxon>Eukaryota</taxon>
        <taxon>Metazoa</taxon>
        <taxon>Ecdysozoa</taxon>
        <taxon>Nematoda</taxon>
        <taxon>Enoplea</taxon>
        <taxon>Dorylaimia</taxon>
        <taxon>Trichinellida</taxon>
        <taxon>Trichuridae</taxon>
        <taxon>Trichuris</taxon>
    </lineage>
</organism>
<evidence type="ECO:0000313" key="3">
    <source>
        <dbReference type="Proteomes" id="UP000030764"/>
    </source>
</evidence>
<dbReference type="Proteomes" id="UP000030758">
    <property type="component" value="Unassembled WGS sequence"/>
</dbReference>
<evidence type="ECO:0000313" key="2">
    <source>
        <dbReference type="EMBL" id="KFD72842.1"/>
    </source>
</evidence>
<gene>
    <name evidence="1" type="ORF">M513_12397</name>
    <name evidence="2" type="ORF">M514_12397</name>
</gene>
<evidence type="ECO:0000313" key="1">
    <source>
        <dbReference type="EMBL" id="KFD46734.1"/>
    </source>
</evidence>
<reference evidence="1 3" key="1">
    <citation type="journal article" date="2014" name="Nat. Genet.">
        <title>Genome and transcriptome of the porcine whipworm Trichuris suis.</title>
        <authorList>
            <person name="Jex A.R."/>
            <person name="Nejsum P."/>
            <person name="Schwarz E.M."/>
            <person name="Hu L."/>
            <person name="Young N.D."/>
            <person name="Hall R.S."/>
            <person name="Korhonen P.K."/>
            <person name="Liao S."/>
            <person name="Thamsborg S."/>
            <person name="Xia J."/>
            <person name="Xu P."/>
            <person name="Wang S."/>
            <person name="Scheerlinck J.P."/>
            <person name="Hofmann A."/>
            <person name="Sternberg P.W."/>
            <person name="Wang J."/>
            <person name="Gasser R.B."/>
        </authorList>
    </citation>
    <scope>NUCLEOTIDE SEQUENCE [LARGE SCALE GENOMIC DNA]</scope>
    <source>
        <strain evidence="2">DCEP-RM93F</strain>
        <strain evidence="1">DCEP-RM93M</strain>
    </source>
</reference>
<dbReference type="AlphaFoldDB" id="A0A085LP38"/>
<dbReference type="EMBL" id="KL363356">
    <property type="protein sequence ID" value="KFD46734.1"/>
    <property type="molecule type" value="Genomic_DNA"/>
</dbReference>
<dbReference type="EMBL" id="KL367475">
    <property type="protein sequence ID" value="KFD72842.1"/>
    <property type="molecule type" value="Genomic_DNA"/>
</dbReference>
<sequence length="197" mass="22703">MANHGMAFRHATCDGMQSNLFMNALPLVVVQHSAQAVFSCYCLNMLECCSYHLFTLIFPGIIRANEVFTRHEISESEGYQNYDKVQTSSAWEYVFRHSDKMSSRLDMHEELSIGMSDKRECRPLDFRRSQRRVVPMDVCSAVEQTIIPFSCSREVSSLPTLTMAKTPSTHLLKKKGILEPRLFFKKFREDLCENGEE</sequence>
<dbReference type="Proteomes" id="UP000030764">
    <property type="component" value="Unassembled WGS sequence"/>
</dbReference>
<accession>A0A085LP38</accession>
<protein>
    <submittedName>
        <fullName evidence="1">Uncharacterized protein</fullName>
    </submittedName>
</protein>
<keyword evidence="3" id="KW-1185">Reference proteome</keyword>